<dbReference type="Proteomes" id="UP000267250">
    <property type="component" value="Chromosome"/>
</dbReference>
<dbReference type="KEGG" id="aft:BBF96_02255"/>
<accession>A0A3S9SVI6</accession>
<reference evidence="1 2" key="1">
    <citation type="submission" date="2016-07" db="EMBL/GenBank/DDBJ databases">
        <title>Genome and transcriptome analysis of iron-reducing fermentative bacteria Anoxybacter fermentans.</title>
        <authorList>
            <person name="Zeng X."/>
            <person name="Shao Z."/>
        </authorList>
    </citation>
    <scope>NUCLEOTIDE SEQUENCE [LARGE SCALE GENOMIC DNA]</scope>
    <source>
        <strain evidence="1 2">DY22613</strain>
    </source>
</reference>
<dbReference type="AlphaFoldDB" id="A0A3S9SVI6"/>
<dbReference type="Gene3D" id="3.40.50.11900">
    <property type="match status" value="1"/>
</dbReference>
<dbReference type="EMBL" id="CP016379">
    <property type="protein sequence ID" value="AZR72317.1"/>
    <property type="molecule type" value="Genomic_DNA"/>
</dbReference>
<gene>
    <name evidence="1" type="ORF">BBF96_02255</name>
</gene>
<dbReference type="OrthoDB" id="9780120at2"/>
<evidence type="ECO:0000313" key="1">
    <source>
        <dbReference type="EMBL" id="AZR72317.1"/>
    </source>
</evidence>
<protein>
    <submittedName>
        <fullName evidence="1">CoA protein activase</fullName>
    </submittedName>
</protein>
<name>A0A3S9SVI6_9FIRM</name>
<dbReference type="RefSeq" id="WP_127015649.1">
    <property type="nucleotide sequence ID" value="NZ_CP016379.1"/>
</dbReference>
<keyword evidence="2" id="KW-1185">Reference proteome</keyword>
<dbReference type="PANTHER" id="PTHR32329">
    <property type="entry name" value="BIFUNCTIONAL PROTEIN [INCLUDES 2-HYDROXYACYL-COA DEHYDRATASE (N-TER) AND ITS ACTIVATOR DOMAIN (C_TERM)-RELATED"/>
    <property type="match status" value="1"/>
</dbReference>
<organism evidence="1 2">
    <name type="scientific">Anoxybacter fermentans</name>
    <dbReference type="NCBI Taxonomy" id="1323375"/>
    <lineage>
        <taxon>Bacteria</taxon>
        <taxon>Bacillati</taxon>
        <taxon>Bacillota</taxon>
        <taxon>Clostridia</taxon>
        <taxon>Halanaerobiales</taxon>
        <taxon>Anoxybacter</taxon>
    </lineage>
</organism>
<dbReference type="PANTHER" id="PTHR32329:SF2">
    <property type="entry name" value="BIFUNCTIONAL PROTEIN [INCLUDES 2-HYDROXYACYL-COA DEHYDRATASE (N-TER) AND ITS ACTIVATOR DOMAIN (C_TERM)"/>
    <property type="match status" value="1"/>
</dbReference>
<dbReference type="InterPro" id="IPR051805">
    <property type="entry name" value="Dehydratase_Activator_Redct"/>
</dbReference>
<proteinExistence type="predicted"/>
<sequence>MKKITFPHMGYMNISVKSFLNEMGVEPIEPPPITKKTMDLGVQYAPEFACLPLKVNLGNYLEAIDKGAECILMAGGCGPCRFGYYAEVQREILHDLKKDIEMIVIEPNILSIYQSFKYLAGGHLSLSRLYRILKYVMAKIRAIDKLEKIAQYVRPRSSKPEEVNSRFRYLIKKMEDAASVESIEKVKKEGEEYLQELIDSNHDQVLHVGIVGEIYLLLEPFVNLYIEEKLGLMGVQVHREIFLSHWIDDHVLHRIDRSCYKKAAAPYLNVMIGGHGQETIGRTVLYAREGLDGVIQVAPFTCMPEIVAENILPVVSKKENIPVLSLFFDEHSGEAGVVTRLEAFIDLIRRKSERRVVQL</sequence>
<evidence type="ECO:0000313" key="2">
    <source>
        <dbReference type="Proteomes" id="UP000267250"/>
    </source>
</evidence>